<keyword evidence="2" id="KW-1185">Reference proteome</keyword>
<sequence>MSAPTALTHHRHITLLTCIITPIRTTPTALRLSAAQTQATQADRRATSSDRKLLLKKLMETDQKRRRIKWLKTFRYCKDAAFETFYPLTAAVSNPPCLSSGKCKRTCRFLRMAGYMNY</sequence>
<gene>
    <name evidence="1" type="ORF">CHS0354_034465</name>
</gene>
<comment type="caution">
    <text evidence="1">The sequence shown here is derived from an EMBL/GenBank/DDBJ whole genome shotgun (WGS) entry which is preliminary data.</text>
</comment>
<evidence type="ECO:0000313" key="1">
    <source>
        <dbReference type="EMBL" id="KAK3606986.1"/>
    </source>
</evidence>
<organism evidence="1 2">
    <name type="scientific">Potamilus streckersoni</name>
    <dbReference type="NCBI Taxonomy" id="2493646"/>
    <lineage>
        <taxon>Eukaryota</taxon>
        <taxon>Metazoa</taxon>
        <taxon>Spiralia</taxon>
        <taxon>Lophotrochozoa</taxon>
        <taxon>Mollusca</taxon>
        <taxon>Bivalvia</taxon>
        <taxon>Autobranchia</taxon>
        <taxon>Heteroconchia</taxon>
        <taxon>Palaeoheterodonta</taxon>
        <taxon>Unionida</taxon>
        <taxon>Unionoidea</taxon>
        <taxon>Unionidae</taxon>
        <taxon>Ambleminae</taxon>
        <taxon>Lampsilini</taxon>
        <taxon>Potamilus</taxon>
    </lineage>
</organism>
<reference evidence="1" key="3">
    <citation type="submission" date="2023-05" db="EMBL/GenBank/DDBJ databases">
        <authorList>
            <person name="Smith C.H."/>
        </authorList>
    </citation>
    <scope>NUCLEOTIDE SEQUENCE</scope>
    <source>
        <strain evidence="1">CHS0354</strain>
        <tissue evidence="1">Mantle</tissue>
    </source>
</reference>
<dbReference type="AlphaFoldDB" id="A0AAE0TB60"/>
<dbReference type="EMBL" id="JAEAOA010002021">
    <property type="protein sequence ID" value="KAK3606986.1"/>
    <property type="molecule type" value="Genomic_DNA"/>
</dbReference>
<reference evidence="1" key="2">
    <citation type="journal article" date="2021" name="Genome Biol. Evol.">
        <title>Developing a high-quality reference genome for a parasitic bivalve with doubly uniparental inheritance (Bivalvia: Unionida).</title>
        <authorList>
            <person name="Smith C.H."/>
        </authorList>
    </citation>
    <scope>NUCLEOTIDE SEQUENCE</scope>
    <source>
        <strain evidence="1">CHS0354</strain>
        <tissue evidence="1">Mantle</tissue>
    </source>
</reference>
<name>A0AAE0TB60_9BIVA</name>
<proteinExistence type="predicted"/>
<reference evidence="1" key="1">
    <citation type="journal article" date="2021" name="Genome Biol. Evol.">
        <title>A High-Quality Reference Genome for a Parasitic Bivalve with Doubly Uniparental Inheritance (Bivalvia: Unionida).</title>
        <authorList>
            <person name="Smith C.H."/>
        </authorList>
    </citation>
    <scope>NUCLEOTIDE SEQUENCE</scope>
    <source>
        <strain evidence="1">CHS0354</strain>
    </source>
</reference>
<protein>
    <submittedName>
        <fullName evidence="1">Uncharacterized protein</fullName>
    </submittedName>
</protein>
<accession>A0AAE0TB60</accession>
<dbReference type="Proteomes" id="UP001195483">
    <property type="component" value="Unassembled WGS sequence"/>
</dbReference>
<evidence type="ECO:0000313" key="2">
    <source>
        <dbReference type="Proteomes" id="UP001195483"/>
    </source>
</evidence>